<sequence length="301" mass="35927">MIRKLVKKWTKNNGISVLISAQNEEKIIRMCVESFLEFGDEIIIVTNGSTDGTIGICKELEKKYPQIVRHYDKPALPDLYQNRAYALSKAKYKWVMRGDADYVAYNDEDGKRSIQSLRKRILKTNTIFPTAFFLEQVNIYYRINMTGISKKFREKQRDGKFTGHFVPETYAGYMSRIYLNTPLLKFIRQGRTEGVRFPKLYKQIFIDQPYWFHVTLKAKKDLFYRSERTNWRELGDYNTYPYLQDYIEKNTLVYKYSTSENEAIEQYMKDDVLPYLKEYDESKNYPYPQRILNEIESGYFS</sequence>
<keyword evidence="3" id="KW-0808">Transferase</keyword>
<evidence type="ECO:0000256" key="1">
    <source>
        <dbReference type="ARBA" id="ARBA00038494"/>
    </source>
</evidence>
<evidence type="ECO:0000313" key="3">
    <source>
        <dbReference type="EMBL" id="MBA5762801.1"/>
    </source>
</evidence>
<dbReference type="InterPro" id="IPR029044">
    <property type="entry name" value="Nucleotide-diphossugar_trans"/>
</dbReference>
<gene>
    <name evidence="3" type="ORF">H2O73_10635</name>
</gene>
<reference evidence="3 4" key="1">
    <citation type="submission" date="2020-07" db="EMBL/GenBank/DDBJ databases">
        <title>Vibrio marinisediminis sp. nov., isolated from marine sediment.</title>
        <authorList>
            <person name="Ji X."/>
        </authorList>
    </citation>
    <scope>NUCLEOTIDE SEQUENCE [LARGE SCALE GENOMIC DNA]</scope>
    <source>
        <strain evidence="3 4">404</strain>
    </source>
</reference>
<dbReference type="SUPFAM" id="SSF53448">
    <property type="entry name" value="Nucleotide-diphospho-sugar transferases"/>
    <property type="match status" value="1"/>
</dbReference>
<proteinExistence type="inferred from homology"/>
<keyword evidence="4" id="KW-1185">Reference proteome</keyword>
<dbReference type="GO" id="GO:0016740">
    <property type="term" value="F:transferase activity"/>
    <property type="evidence" value="ECO:0007669"/>
    <property type="project" value="UniProtKB-KW"/>
</dbReference>
<comment type="caution">
    <text evidence="3">The sequence shown here is derived from an EMBL/GenBank/DDBJ whole genome shotgun (WGS) entry which is preliminary data.</text>
</comment>
<comment type="similarity">
    <text evidence="1">Belongs to the glycosyltransferase 2 family. WaaE/KdtX subfamily.</text>
</comment>
<dbReference type="PANTHER" id="PTHR43630:SF2">
    <property type="entry name" value="GLYCOSYLTRANSFERASE"/>
    <property type="match status" value="1"/>
</dbReference>
<dbReference type="Gene3D" id="3.90.550.10">
    <property type="entry name" value="Spore Coat Polysaccharide Biosynthesis Protein SpsA, Chain A"/>
    <property type="match status" value="1"/>
</dbReference>
<dbReference type="Proteomes" id="UP000571701">
    <property type="component" value="Unassembled WGS sequence"/>
</dbReference>
<dbReference type="RefSeq" id="WP_182108823.1">
    <property type="nucleotide sequence ID" value="NZ_JACFYF010000005.1"/>
</dbReference>
<protein>
    <submittedName>
        <fullName evidence="3">Glycosyltransferase</fullName>
    </submittedName>
</protein>
<feature type="domain" description="Glycosyltransferase 2-like" evidence="2">
    <location>
        <begin position="16"/>
        <end position="176"/>
    </location>
</feature>
<evidence type="ECO:0000259" key="2">
    <source>
        <dbReference type="Pfam" id="PF00535"/>
    </source>
</evidence>
<organism evidence="3 4">
    <name type="scientific">Vibrio marinisediminis</name>
    <dbReference type="NCBI Taxonomy" id="2758441"/>
    <lineage>
        <taxon>Bacteria</taxon>
        <taxon>Pseudomonadati</taxon>
        <taxon>Pseudomonadota</taxon>
        <taxon>Gammaproteobacteria</taxon>
        <taxon>Vibrionales</taxon>
        <taxon>Vibrionaceae</taxon>
        <taxon>Vibrio</taxon>
    </lineage>
</organism>
<dbReference type="PANTHER" id="PTHR43630">
    <property type="entry name" value="POLY-BETA-1,6-N-ACETYL-D-GLUCOSAMINE SYNTHASE"/>
    <property type="match status" value="1"/>
</dbReference>
<evidence type="ECO:0000313" key="4">
    <source>
        <dbReference type="Proteomes" id="UP000571701"/>
    </source>
</evidence>
<dbReference type="EMBL" id="JACFYF010000005">
    <property type="protein sequence ID" value="MBA5762801.1"/>
    <property type="molecule type" value="Genomic_DNA"/>
</dbReference>
<accession>A0A7W2ITR0</accession>
<dbReference type="InterPro" id="IPR001173">
    <property type="entry name" value="Glyco_trans_2-like"/>
</dbReference>
<dbReference type="Pfam" id="PF00535">
    <property type="entry name" value="Glycos_transf_2"/>
    <property type="match status" value="1"/>
</dbReference>
<dbReference type="AlphaFoldDB" id="A0A7W2ITR0"/>
<name>A0A7W2ITR0_9VIBR</name>